<reference evidence="2" key="1">
    <citation type="submission" date="2023-01" db="EMBL/GenBank/DDBJ databases">
        <title>Genome assembly of the deep-sea coral Lophelia pertusa.</title>
        <authorList>
            <person name="Herrera S."/>
            <person name="Cordes E."/>
        </authorList>
    </citation>
    <scope>NUCLEOTIDE SEQUENCE</scope>
    <source>
        <strain evidence="2">USNM1676648</strain>
        <tissue evidence="2">Polyp</tissue>
    </source>
</reference>
<sequence>MGNAEGRIYSDIIRVWDIVLDHDKLQRSIEHIVKSHDRGMDCIIKKKLKGITVEARSDSTSSSECLPNKYAEIADLEQRNNQLVTKDVPKKPIDLSQMFFPPASANEQEYHILKFYSFNTAMVKTVLESDTSSKIDFPFKITELEHAIVNLRPDPPIPIILLGRSGTGKTTCCLYRLWDNFQRYWESAVTAGPHIPRYVAPADATRCGDEEEDLTNTTEQGSDQGACSQDRTTMGSECQQFDVCEDFGVSSAAQDDDQINTNLSSYSHLPEEEKQCEENIPEDMSQPQMYEHLHQVFITKNTVLCSEVEKNFKELCHACPAAEHRLQFEDQPIPTKIQDVSEEAWPLFVNSQNWLMMLDASLPGETFFKRAADGSLRRKIAGWGEEHRHLQFIPATESDDESDNEEAEDEEVTGTEKGNEVPKERKKELAKEERDPRREITYQVFQTEIWPKMKKSSNEKIEYHPTLVWTEIRSFIKGSAEALLCENGVLSLEDYQFLGRKKAPNFSADRQVVYDLFRVYQRVHSSNRMFDEADLVFNIHRRLQSIPAPEWSVHQFYVDETQDFTQAELSILIRCCRFPNDLFFTGDTAQSIMRGIAFRFDDLKSLFHHAKKAAGIKEGHHNFIRVPKRLYQLTHNYRSHAGILRLASSVVDLLLHYFRDSFDKLQKDEGLFDGPKPVLLESCSPTDLAMILQGNQRQSSRIEFGAHQVVLVASNEARETMPDELKQGLVMTIYEAKGLEFDDVLIYNFFKDSQAEKEWRVVASYMHDQSKENASGSTGLVEITEESVTVQRSARPLEFDPEKHKVLNSEFKYLYTAITRARVNVWFFDEDKVHRAPMFEYFQSLGFVKVVAIGDRDAGSGDLVNMFASKSTPEEWRKGGIRFYKHRLWVPAIQCFTFADDRLMLQKSQAQQQAAEATKFRSTNRQQMRDEFLRAGESFLKCDMYDEAEICLNNAREWILLAKLYQKTGKYQDAARLFKKKGLYKEASECYESQNNYAETIETFCHAGRFEEALSALERFIILSKSDEGRQGIIPPRSTRTVERLRHQLADQHFKRGKTKEMEEVIQHLPSTTDRIAFLKKRGCILEAARALDDDGRRDEAARLLRDTGRFDEAVKYSSDPKFAADCLMSRVRTTRLETEDTREILQRALGKYQQCGDTNGQAEASLMLGKLTKDIQKLQEAGRLFNNCKNCCGEVESVAELLETSSCTLPKNYRQWMIVRALERVLRLVIFLYKPAGKLTMAERKEITKCEEHFGLFTTDIAHKKRYFSKCGGRFVKVDPEFVKSNTSKTEATIDTSEAHQKIGRFLVMFSFTLVTMIRKMLETSFSRNSVCRGVADGPCDNADCAVNQHKDSEEFYNTRFTALFNFVYLESVVERFLSEMTVFPGGRDISAVLMFEDFKEFHSCQRFYNFLFPTSGCRKYHVTTSQVKDIRCTNAVNRRLLQFATDSWKNIVDAKRRSDTDNFLKVSSCLQIIGSAPLMVRWICEEENGFQKKARQLGYRPTNDELVRNGMVAPLVKNESGRYDSYLQWWECGKKRLHVHGNVIDAAHFIIRRFLTLTAKRSGMIYPSIANTVMILEHQLTACLALYTRLCTGHRYPICLPASYLTIVRFWDAFRPGVEHGTMTLYQAVDHNARQHELDKLGLLKALYSVLNHMTRLTCGKVAPLFDVLGDAINSEDTGEAERALVLVFTMLCNCGKGIPIFLDKVLLEKIFKVKPNPSLPIRIIKVLEEIQEAKDFSDVVTTLKKFLECRGEELYDLRWNKGQLWYDGSSNPSRYAQKFRIEVSNILEELKRDHQQEEDFKDRENVSPEEDETRILLTLQGRVWRWNTQRRRLKKEKKLD</sequence>
<dbReference type="PANTHER" id="PTHR21529">
    <property type="entry name" value="MAMMARY TURMOR VIRUS RECEPTOR HOMOLOG 1, 2 MTVR1, 2"/>
    <property type="match status" value="1"/>
</dbReference>
<feature type="compositionally biased region" description="Basic and acidic residues" evidence="1">
    <location>
        <begin position="417"/>
        <end position="434"/>
    </location>
</feature>
<dbReference type="OrthoDB" id="3156807at2759"/>
<feature type="region of interest" description="Disordered" evidence="1">
    <location>
        <begin position="209"/>
        <end position="229"/>
    </location>
</feature>
<dbReference type="SUPFAM" id="SSF52540">
    <property type="entry name" value="P-loop containing nucleoside triphosphate hydrolases"/>
    <property type="match status" value="1"/>
</dbReference>
<gene>
    <name evidence="2" type="primary">TRANK1_12</name>
    <name evidence="2" type="ORF">OS493_023105</name>
</gene>
<dbReference type="InterPro" id="IPR039904">
    <property type="entry name" value="TRANK1"/>
</dbReference>
<proteinExistence type="predicted"/>
<protein>
    <submittedName>
        <fullName evidence="2">TPR and ankyrin repeat-containing protein 1</fullName>
    </submittedName>
</protein>
<dbReference type="SUPFAM" id="SSF48452">
    <property type="entry name" value="TPR-like"/>
    <property type="match status" value="1"/>
</dbReference>
<dbReference type="PANTHER" id="PTHR21529:SF4">
    <property type="entry name" value="TPR AND ANKYRIN REPEAT-CONTAINING PROTEIN 1"/>
    <property type="match status" value="1"/>
</dbReference>
<evidence type="ECO:0000313" key="2">
    <source>
        <dbReference type="EMBL" id="KAJ7371767.1"/>
    </source>
</evidence>
<dbReference type="InterPro" id="IPR027417">
    <property type="entry name" value="P-loop_NTPase"/>
</dbReference>
<evidence type="ECO:0000256" key="1">
    <source>
        <dbReference type="SAM" id="MobiDB-lite"/>
    </source>
</evidence>
<comment type="caution">
    <text evidence="2">The sequence shown here is derived from an EMBL/GenBank/DDBJ whole genome shotgun (WGS) entry which is preliminary data.</text>
</comment>
<feature type="region of interest" description="Disordered" evidence="1">
    <location>
        <begin position="390"/>
        <end position="434"/>
    </location>
</feature>
<dbReference type="EMBL" id="MU826842">
    <property type="protein sequence ID" value="KAJ7371767.1"/>
    <property type="molecule type" value="Genomic_DNA"/>
</dbReference>
<organism evidence="2 3">
    <name type="scientific">Desmophyllum pertusum</name>
    <dbReference type="NCBI Taxonomy" id="174260"/>
    <lineage>
        <taxon>Eukaryota</taxon>
        <taxon>Metazoa</taxon>
        <taxon>Cnidaria</taxon>
        <taxon>Anthozoa</taxon>
        <taxon>Hexacorallia</taxon>
        <taxon>Scleractinia</taxon>
        <taxon>Caryophylliina</taxon>
        <taxon>Caryophylliidae</taxon>
        <taxon>Desmophyllum</taxon>
    </lineage>
</organism>
<dbReference type="Gene3D" id="1.25.40.10">
    <property type="entry name" value="Tetratricopeptide repeat domain"/>
    <property type="match status" value="1"/>
</dbReference>
<keyword evidence="3" id="KW-1185">Reference proteome</keyword>
<dbReference type="Gene3D" id="3.40.50.300">
    <property type="entry name" value="P-loop containing nucleotide triphosphate hydrolases"/>
    <property type="match status" value="2"/>
</dbReference>
<dbReference type="InterPro" id="IPR011990">
    <property type="entry name" value="TPR-like_helical_dom_sf"/>
</dbReference>
<name>A0A9W9YYI8_9CNID</name>
<accession>A0A9W9YYI8</accession>
<evidence type="ECO:0000313" key="3">
    <source>
        <dbReference type="Proteomes" id="UP001163046"/>
    </source>
</evidence>
<dbReference type="Proteomes" id="UP001163046">
    <property type="component" value="Unassembled WGS sequence"/>
</dbReference>
<feature type="compositionally biased region" description="Polar residues" evidence="1">
    <location>
        <begin position="215"/>
        <end position="229"/>
    </location>
</feature>
<feature type="compositionally biased region" description="Acidic residues" evidence="1">
    <location>
        <begin position="397"/>
        <end position="413"/>
    </location>
</feature>